<accession>A0AAV4XXI9</accession>
<comment type="caution">
    <text evidence="1">The sequence shown here is derived from an EMBL/GenBank/DDBJ whole genome shotgun (WGS) entry which is preliminary data.</text>
</comment>
<gene>
    <name evidence="1" type="ORF">CEXT_664121</name>
</gene>
<organism evidence="1 2">
    <name type="scientific">Caerostris extrusa</name>
    <name type="common">Bark spider</name>
    <name type="synonym">Caerostris bankana</name>
    <dbReference type="NCBI Taxonomy" id="172846"/>
    <lineage>
        <taxon>Eukaryota</taxon>
        <taxon>Metazoa</taxon>
        <taxon>Ecdysozoa</taxon>
        <taxon>Arthropoda</taxon>
        <taxon>Chelicerata</taxon>
        <taxon>Arachnida</taxon>
        <taxon>Araneae</taxon>
        <taxon>Araneomorphae</taxon>
        <taxon>Entelegynae</taxon>
        <taxon>Araneoidea</taxon>
        <taxon>Araneidae</taxon>
        <taxon>Caerostris</taxon>
    </lineage>
</organism>
<dbReference type="AlphaFoldDB" id="A0AAV4XXI9"/>
<keyword evidence="2" id="KW-1185">Reference proteome</keyword>
<dbReference type="Proteomes" id="UP001054945">
    <property type="component" value="Unassembled WGS sequence"/>
</dbReference>
<dbReference type="EMBL" id="BPLR01000931">
    <property type="protein sequence ID" value="GIY98523.1"/>
    <property type="molecule type" value="Genomic_DNA"/>
</dbReference>
<evidence type="ECO:0000313" key="1">
    <source>
        <dbReference type="EMBL" id="GIY98523.1"/>
    </source>
</evidence>
<proteinExistence type="predicted"/>
<sequence length="67" mass="7512">MAGMPGSDLRIEWGVLAPTGISSGDRLYRLKRATWSLSGKWSPSPYSPLRSSIVRSSWEGCRWNRSL</sequence>
<protein>
    <submittedName>
        <fullName evidence="1">Uncharacterized protein</fullName>
    </submittedName>
</protein>
<reference evidence="1 2" key="1">
    <citation type="submission" date="2021-06" db="EMBL/GenBank/DDBJ databases">
        <title>Caerostris extrusa draft genome.</title>
        <authorList>
            <person name="Kono N."/>
            <person name="Arakawa K."/>
        </authorList>
    </citation>
    <scope>NUCLEOTIDE SEQUENCE [LARGE SCALE GENOMIC DNA]</scope>
</reference>
<evidence type="ECO:0000313" key="2">
    <source>
        <dbReference type="Proteomes" id="UP001054945"/>
    </source>
</evidence>
<name>A0AAV4XXI9_CAEEX</name>